<reference evidence="1" key="2">
    <citation type="journal article" date="2015" name="Data Brief">
        <title>Shoot transcriptome of the giant reed, Arundo donax.</title>
        <authorList>
            <person name="Barrero R.A."/>
            <person name="Guerrero F.D."/>
            <person name="Moolhuijzen P."/>
            <person name="Goolsby J.A."/>
            <person name="Tidwell J."/>
            <person name="Bellgard S.E."/>
            <person name="Bellgard M.I."/>
        </authorList>
    </citation>
    <scope>NUCLEOTIDE SEQUENCE</scope>
    <source>
        <tissue evidence="1">Shoot tissue taken approximately 20 cm above the soil surface</tissue>
    </source>
</reference>
<reference evidence="1" key="1">
    <citation type="submission" date="2014-09" db="EMBL/GenBank/DDBJ databases">
        <authorList>
            <person name="Magalhaes I.L.F."/>
            <person name="Oliveira U."/>
            <person name="Santos F.R."/>
            <person name="Vidigal T.H.D.A."/>
            <person name="Brescovit A.D."/>
            <person name="Santos A.J."/>
        </authorList>
    </citation>
    <scope>NUCLEOTIDE SEQUENCE</scope>
    <source>
        <tissue evidence="1">Shoot tissue taken approximately 20 cm above the soil surface</tissue>
    </source>
</reference>
<name>A0A0A9G3Y5_ARUDO</name>
<sequence length="11" mass="1269">METQERSCASK</sequence>
<accession>A0A0A9G3Y5</accession>
<proteinExistence type="predicted"/>
<dbReference type="EMBL" id="GBRH01178684">
    <property type="protein sequence ID" value="JAE19212.1"/>
    <property type="molecule type" value="Transcribed_RNA"/>
</dbReference>
<evidence type="ECO:0000313" key="1">
    <source>
        <dbReference type="EMBL" id="JAE19212.1"/>
    </source>
</evidence>
<protein>
    <submittedName>
        <fullName evidence="1">Uncharacterized protein</fullName>
    </submittedName>
</protein>
<organism evidence="1">
    <name type="scientific">Arundo donax</name>
    <name type="common">Giant reed</name>
    <name type="synonym">Donax arundinaceus</name>
    <dbReference type="NCBI Taxonomy" id="35708"/>
    <lineage>
        <taxon>Eukaryota</taxon>
        <taxon>Viridiplantae</taxon>
        <taxon>Streptophyta</taxon>
        <taxon>Embryophyta</taxon>
        <taxon>Tracheophyta</taxon>
        <taxon>Spermatophyta</taxon>
        <taxon>Magnoliopsida</taxon>
        <taxon>Liliopsida</taxon>
        <taxon>Poales</taxon>
        <taxon>Poaceae</taxon>
        <taxon>PACMAD clade</taxon>
        <taxon>Arundinoideae</taxon>
        <taxon>Arundineae</taxon>
        <taxon>Arundo</taxon>
    </lineage>
</organism>